<feature type="region of interest" description="Disordered" evidence="1">
    <location>
        <begin position="212"/>
        <end position="231"/>
    </location>
</feature>
<evidence type="ECO:0000313" key="2">
    <source>
        <dbReference type="EMBL" id="GAW08725.1"/>
    </source>
</evidence>
<gene>
    <name evidence="2" type="ORF">LENED_010806</name>
</gene>
<protein>
    <submittedName>
        <fullName evidence="2">Uncharacterized protein</fullName>
    </submittedName>
</protein>
<name>A0A1Q3ENF3_LENED</name>
<reference evidence="2 3" key="2">
    <citation type="submission" date="2017-02" db="EMBL/GenBank/DDBJ databases">
        <title>A genome survey and senescence transcriptome analysis in Lentinula edodes.</title>
        <authorList>
            <person name="Sakamoto Y."/>
            <person name="Nakade K."/>
            <person name="Sato S."/>
            <person name="Yoshida Y."/>
            <person name="Miyazaki K."/>
            <person name="Natsume S."/>
            <person name="Konno N."/>
        </authorList>
    </citation>
    <scope>NUCLEOTIDE SEQUENCE [LARGE SCALE GENOMIC DNA]</scope>
    <source>
        <strain evidence="2 3">NBRC 111202</strain>
    </source>
</reference>
<proteinExistence type="predicted"/>
<organism evidence="2 3">
    <name type="scientific">Lentinula edodes</name>
    <name type="common">Shiitake mushroom</name>
    <name type="synonym">Lentinus edodes</name>
    <dbReference type="NCBI Taxonomy" id="5353"/>
    <lineage>
        <taxon>Eukaryota</taxon>
        <taxon>Fungi</taxon>
        <taxon>Dikarya</taxon>
        <taxon>Basidiomycota</taxon>
        <taxon>Agaricomycotina</taxon>
        <taxon>Agaricomycetes</taxon>
        <taxon>Agaricomycetidae</taxon>
        <taxon>Agaricales</taxon>
        <taxon>Marasmiineae</taxon>
        <taxon>Omphalotaceae</taxon>
        <taxon>Lentinula</taxon>
    </lineage>
</organism>
<keyword evidence="3" id="KW-1185">Reference proteome</keyword>
<evidence type="ECO:0000256" key="1">
    <source>
        <dbReference type="SAM" id="MobiDB-lite"/>
    </source>
</evidence>
<dbReference type="EMBL" id="BDGU01000700">
    <property type="protein sequence ID" value="GAW08725.1"/>
    <property type="molecule type" value="Genomic_DNA"/>
</dbReference>
<sequence length="231" mass="25092">MGSNLDNTVPTARIKFPSFNLSSALEADNNTRMAAEDAGEFLDDGEIEFEDEDEGVNEEVKQEACAESVFAIDPFNNSPSMSRNNKKYAKLTKRSRKKRAAEAVKRIASRGIKPFVVELAKGALPLELEDFDASTLPVSSSGWNANPRKKLSPGLQSFFGWDGQSCVALVDTHDRIIAVLGGVPHGSKGEAWRAVEADATAAAMLCHDSSTFTETQKHGRRGDFASPLTNR</sequence>
<evidence type="ECO:0000313" key="3">
    <source>
        <dbReference type="Proteomes" id="UP000188533"/>
    </source>
</evidence>
<reference evidence="2 3" key="1">
    <citation type="submission" date="2016-08" db="EMBL/GenBank/DDBJ databases">
        <authorList>
            <consortium name="Lentinula edodes genome sequencing consortium"/>
            <person name="Sakamoto Y."/>
            <person name="Nakade K."/>
            <person name="Sato S."/>
            <person name="Yoshida Y."/>
            <person name="Miyazaki K."/>
            <person name="Natsume S."/>
            <person name="Konno N."/>
        </authorList>
    </citation>
    <scope>NUCLEOTIDE SEQUENCE [LARGE SCALE GENOMIC DNA]</scope>
    <source>
        <strain evidence="2 3">NBRC 111202</strain>
    </source>
</reference>
<dbReference type="AlphaFoldDB" id="A0A1Q3ENF3"/>
<comment type="caution">
    <text evidence="2">The sequence shown here is derived from an EMBL/GenBank/DDBJ whole genome shotgun (WGS) entry which is preliminary data.</text>
</comment>
<dbReference type="Proteomes" id="UP000188533">
    <property type="component" value="Unassembled WGS sequence"/>
</dbReference>
<accession>A0A1Q3ENF3</accession>